<dbReference type="OrthoDB" id="9772133at2"/>
<gene>
    <name evidence="10" type="ORF">CCV52592_0247</name>
</gene>
<evidence type="ECO:0000256" key="4">
    <source>
        <dbReference type="ARBA" id="ARBA00022737"/>
    </source>
</evidence>
<evidence type="ECO:0000256" key="1">
    <source>
        <dbReference type="ARBA" id="ARBA00001526"/>
    </source>
</evidence>
<dbReference type="InterPro" id="IPR006597">
    <property type="entry name" value="Sel1-like"/>
</dbReference>
<reference evidence="10" key="1">
    <citation type="submission" date="2016-07" db="EMBL/GenBank/DDBJ databases">
        <title>Comparative genomics of the Campylobacter concisus group.</title>
        <authorList>
            <person name="Miller W.G."/>
            <person name="Yee E."/>
            <person name="Chapman M.H."/>
            <person name="Huynh S."/>
            <person name="Bono J.L."/>
            <person name="On S.L.W."/>
            <person name="StLeger J."/>
            <person name="Foster G."/>
            <person name="Parker C.T."/>
        </authorList>
    </citation>
    <scope>NUCLEOTIDE SEQUENCE</scope>
    <source>
        <strain evidence="10">525.92</strain>
    </source>
</reference>
<dbReference type="PANTHER" id="PTHR13891:SF1">
    <property type="entry name" value="CYTOCHROME C OXIDASE ASSEMBLY FACTOR 7"/>
    <property type="match status" value="1"/>
</dbReference>
<keyword evidence="6" id="KW-0802">TPR repeat</keyword>
<accession>A7GZF4</accession>
<evidence type="ECO:0000256" key="5">
    <source>
        <dbReference type="ARBA" id="ARBA00022801"/>
    </source>
</evidence>
<evidence type="ECO:0000313" key="11">
    <source>
        <dbReference type="Proteomes" id="UP000006380"/>
    </source>
</evidence>
<comment type="similarity">
    <text evidence="2">Belongs to the hcp beta-lactamase family.</text>
</comment>
<dbReference type="RefSeq" id="WP_009651285.1">
    <property type="nucleotide sequence ID" value="NC_009715.2"/>
</dbReference>
<comment type="catalytic activity">
    <reaction evidence="1">
        <text>a beta-lactam + H2O = a substituted beta-amino acid</text>
        <dbReference type="Rhea" id="RHEA:20401"/>
        <dbReference type="ChEBI" id="CHEBI:15377"/>
        <dbReference type="ChEBI" id="CHEBI:35627"/>
        <dbReference type="ChEBI" id="CHEBI:140347"/>
        <dbReference type="EC" id="3.5.2.6"/>
    </reaction>
</comment>
<keyword evidence="7" id="KW-1015">Disulfide bond</keyword>
<dbReference type="Proteomes" id="UP000006380">
    <property type="component" value="Chromosome"/>
</dbReference>
<dbReference type="PROSITE" id="PS51257">
    <property type="entry name" value="PROKAR_LIPOPROTEIN"/>
    <property type="match status" value="1"/>
</dbReference>
<dbReference type="STRING" id="360105.CCV52592_0247"/>
<dbReference type="HOGENOM" id="CLU_000288_36_7_7"/>
<evidence type="ECO:0000313" key="10">
    <source>
        <dbReference type="EMBL" id="EAU01305.1"/>
    </source>
</evidence>
<dbReference type="GO" id="GO:0008800">
    <property type="term" value="F:beta-lactamase activity"/>
    <property type="evidence" value="ECO:0007669"/>
    <property type="project" value="UniProtKB-EC"/>
</dbReference>
<dbReference type="Gene3D" id="1.25.40.10">
    <property type="entry name" value="Tetratricopeptide repeat domain"/>
    <property type="match status" value="1"/>
</dbReference>
<dbReference type="InterPro" id="IPR011990">
    <property type="entry name" value="TPR-like_helical_dom_sf"/>
</dbReference>
<proteinExistence type="inferred from homology"/>
<keyword evidence="9" id="KW-0732">Signal</keyword>
<dbReference type="EMBL" id="CP000767">
    <property type="protein sequence ID" value="EAU01305.1"/>
    <property type="molecule type" value="Genomic_DNA"/>
</dbReference>
<dbReference type="EC" id="3.5.2.6" evidence="3"/>
<evidence type="ECO:0000256" key="8">
    <source>
        <dbReference type="ARBA" id="ARBA00023251"/>
    </source>
</evidence>
<evidence type="ECO:0000256" key="9">
    <source>
        <dbReference type="SAM" id="SignalP"/>
    </source>
</evidence>
<evidence type="ECO:0000256" key="7">
    <source>
        <dbReference type="ARBA" id="ARBA00023157"/>
    </source>
</evidence>
<evidence type="ECO:0000256" key="3">
    <source>
        <dbReference type="ARBA" id="ARBA00012865"/>
    </source>
</evidence>
<keyword evidence="4" id="KW-0677">Repeat</keyword>
<dbReference type="SMART" id="SM00671">
    <property type="entry name" value="SEL1"/>
    <property type="match status" value="4"/>
</dbReference>
<dbReference type="SUPFAM" id="SSF81901">
    <property type="entry name" value="HCP-like"/>
    <property type="match status" value="1"/>
</dbReference>
<keyword evidence="11" id="KW-1185">Reference proteome</keyword>
<name>A7GZF4_CAMC5</name>
<sequence>MRAILVFLIALFFTGCLQTAKVGQPSTDEWQKNDNQTTLQNKQQISQNAIVVLTPQCANGDAGACNDLGANYEFLKEYDKAFENYKKSCDKGVELGCSNLGLLYEQGLGTKKDPKRAIEIYKTSCNNGGMQSCYHLGNAYRKGEIVAQDYYLAMRAYTNACESGDIPSCANIGAMYELGLGVNKDEMRAYKIYKVACFRGLNKACPQMKRLGVKLGQISEN</sequence>
<dbReference type="InterPro" id="IPR040239">
    <property type="entry name" value="HcpB-like"/>
</dbReference>
<keyword evidence="5" id="KW-0378">Hydrolase</keyword>
<organism evidence="10 11">
    <name type="scientific">Campylobacter curvus (strain 525.92)</name>
    <dbReference type="NCBI Taxonomy" id="360105"/>
    <lineage>
        <taxon>Bacteria</taxon>
        <taxon>Pseudomonadati</taxon>
        <taxon>Campylobacterota</taxon>
        <taxon>Epsilonproteobacteria</taxon>
        <taxon>Campylobacterales</taxon>
        <taxon>Campylobacteraceae</taxon>
        <taxon>Campylobacter</taxon>
    </lineage>
</organism>
<dbReference type="KEGG" id="ccv:CCV52592_0247"/>
<evidence type="ECO:0000256" key="2">
    <source>
        <dbReference type="ARBA" id="ARBA00008486"/>
    </source>
</evidence>
<dbReference type="PANTHER" id="PTHR13891">
    <property type="entry name" value="CYTOCHROME C OXIDASE ASSEMBLY FACTOR 7"/>
    <property type="match status" value="1"/>
</dbReference>
<protein>
    <recommendedName>
        <fullName evidence="3">beta-lactamase</fullName>
        <ecNumber evidence="3">3.5.2.6</ecNumber>
    </recommendedName>
</protein>
<feature type="signal peptide" evidence="9">
    <location>
        <begin position="1"/>
        <end position="20"/>
    </location>
</feature>
<feature type="chain" id="PRO_5039950816" description="beta-lactamase" evidence="9">
    <location>
        <begin position="21"/>
        <end position="221"/>
    </location>
</feature>
<dbReference type="Pfam" id="PF08238">
    <property type="entry name" value="Sel1"/>
    <property type="match status" value="4"/>
</dbReference>
<evidence type="ECO:0000256" key="6">
    <source>
        <dbReference type="ARBA" id="ARBA00022803"/>
    </source>
</evidence>
<dbReference type="GO" id="GO:0046677">
    <property type="term" value="P:response to antibiotic"/>
    <property type="evidence" value="ECO:0007669"/>
    <property type="project" value="UniProtKB-KW"/>
</dbReference>
<dbReference type="AlphaFoldDB" id="A7GZF4"/>
<keyword evidence="8" id="KW-0046">Antibiotic resistance</keyword>